<dbReference type="Pfam" id="PF21724">
    <property type="entry name" value="DUF6861"/>
    <property type="match status" value="1"/>
</dbReference>
<protein>
    <recommendedName>
        <fullName evidence="7">Novel toxin 15 domain-containing protein</fullName>
    </recommendedName>
</protein>
<dbReference type="InterPro" id="IPR049195">
    <property type="entry name" value="Tre1-like_N"/>
</dbReference>
<feature type="compositionally biased region" description="Basic and acidic residues" evidence="1">
    <location>
        <begin position="211"/>
        <end position="225"/>
    </location>
</feature>
<evidence type="ECO:0000259" key="3">
    <source>
        <dbReference type="Pfam" id="PF15604"/>
    </source>
</evidence>
<proteinExistence type="predicted"/>
<keyword evidence="2" id="KW-0472">Membrane</keyword>
<feature type="transmembrane region" description="Helical" evidence="2">
    <location>
        <begin position="159"/>
        <end position="178"/>
    </location>
</feature>
<sequence length="419" mass="45817">MFNPRLIPQRIQCVNQAFFFARSETIRNLQGRFADIDLNAVIDDLIRTVADMAMILVGATLAGAAIGGGIGALGFGAGALPGATVGAGLGAQAGTWILAIVGLQSIAEFFLDGLPDIIEQYLRGITIAWESPRDSATGLLGDMGAGFEYSGVHHAATEIASAHTAVILLLLSAMVAYLTRGRGEATLLASQMSNSRRGSRLAQWMLKHEERLKQHPDLQPREPRRGVFGPQEQLTPSRRENTNQPLPKPRVMPLVKVPCFNASNMPSSKIPEFDRQLARQEKGLNNLTVAEYLKARDAFKDRLNVRDPKIAKQARVDIQNNFQSELFEKFRSEGLSPASAMSKATEIARDKMKKLAALHNPDLYSGGMDVIGDFGDRQVNSSIGAQWRSRVSELDKVAGSIAQVEQERTKINTQLKRCK</sequence>
<keyword evidence="6" id="KW-1185">Reference proteome</keyword>
<dbReference type="InterPro" id="IPR028949">
    <property type="entry name" value="Ntox15"/>
</dbReference>
<name>A0ABR5MEU2_9PSED</name>
<dbReference type="EMBL" id="LHOY01000003">
    <property type="protein sequence ID" value="KPG77947.1"/>
    <property type="molecule type" value="Genomic_DNA"/>
</dbReference>
<feature type="domain" description="Novel toxin 15" evidence="3">
    <location>
        <begin position="269"/>
        <end position="415"/>
    </location>
</feature>
<dbReference type="Pfam" id="PF15604">
    <property type="entry name" value="Ntox15"/>
    <property type="match status" value="1"/>
</dbReference>
<feature type="transmembrane region" description="Helical" evidence="2">
    <location>
        <begin position="53"/>
        <end position="75"/>
    </location>
</feature>
<evidence type="ECO:0000313" key="6">
    <source>
        <dbReference type="Proteomes" id="UP000037820"/>
    </source>
</evidence>
<organism evidence="5 6">
    <name type="scientific">Pseudomonas libanensis</name>
    <dbReference type="NCBI Taxonomy" id="75588"/>
    <lineage>
        <taxon>Bacteria</taxon>
        <taxon>Pseudomonadati</taxon>
        <taxon>Pseudomonadota</taxon>
        <taxon>Gammaproteobacteria</taxon>
        <taxon>Pseudomonadales</taxon>
        <taxon>Pseudomonadaceae</taxon>
        <taxon>Pseudomonas</taxon>
    </lineage>
</organism>
<evidence type="ECO:0008006" key="7">
    <source>
        <dbReference type="Google" id="ProtNLM"/>
    </source>
</evidence>
<evidence type="ECO:0000313" key="5">
    <source>
        <dbReference type="EMBL" id="KPG77947.1"/>
    </source>
</evidence>
<evidence type="ECO:0000256" key="1">
    <source>
        <dbReference type="SAM" id="MobiDB-lite"/>
    </source>
</evidence>
<feature type="region of interest" description="Disordered" evidence="1">
    <location>
        <begin position="211"/>
        <end position="250"/>
    </location>
</feature>
<reference evidence="5 6" key="1">
    <citation type="submission" date="2015-07" db="EMBL/GenBank/DDBJ databases">
        <title>Whole genome sequencing of endophytes isolated from poison ivy (Toxicodendron radicans).</title>
        <authorList>
            <person name="Tran P.N."/>
            <person name="Lee Y.P."/>
            <person name="Gan H.M."/>
            <person name="Savka M.A."/>
        </authorList>
    </citation>
    <scope>NUCLEOTIDE SEQUENCE [LARGE SCALE GENOMIC DNA]</scope>
    <source>
        <strain evidence="5 6">RIT-PI-g</strain>
    </source>
</reference>
<evidence type="ECO:0000256" key="2">
    <source>
        <dbReference type="SAM" id="Phobius"/>
    </source>
</evidence>
<gene>
    <name evidence="5" type="ORF">AEQ48_00800</name>
</gene>
<dbReference type="Proteomes" id="UP000037820">
    <property type="component" value="Unassembled WGS sequence"/>
</dbReference>
<keyword evidence="2" id="KW-0812">Transmembrane</keyword>
<feature type="domain" description="NAD(+)--protein-arginine ADP-ribosyltransferase Tre1-like N-terminal" evidence="4">
    <location>
        <begin position="14"/>
        <end position="209"/>
    </location>
</feature>
<accession>A0ABR5MEU2</accession>
<keyword evidence="2" id="KW-1133">Transmembrane helix</keyword>
<comment type="caution">
    <text evidence="5">The sequence shown here is derived from an EMBL/GenBank/DDBJ whole genome shotgun (WGS) entry which is preliminary data.</text>
</comment>
<evidence type="ECO:0000259" key="4">
    <source>
        <dbReference type="Pfam" id="PF21724"/>
    </source>
</evidence>